<dbReference type="Proteomes" id="UP000186922">
    <property type="component" value="Unassembled WGS sequence"/>
</dbReference>
<accession>A0A1D1UW07</accession>
<evidence type="ECO:0000313" key="3">
    <source>
        <dbReference type="Proteomes" id="UP000186922"/>
    </source>
</evidence>
<feature type="compositionally biased region" description="Basic and acidic residues" evidence="1">
    <location>
        <begin position="40"/>
        <end position="53"/>
    </location>
</feature>
<name>A0A1D1UW07_RAMVA</name>
<protein>
    <submittedName>
        <fullName evidence="2">Uncharacterized protein</fullName>
    </submittedName>
</protein>
<feature type="region of interest" description="Disordered" evidence="1">
    <location>
        <begin position="28"/>
        <end position="83"/>
    </location>
</feature>
<dbReference type="EMBL" id="BDGG01000002">
    <property type="protein sequence ID" value="GAU92665.1"/>
    <property type="molecule type" value="Genomic_DNA"/>
</dbReference>
<proteinExistence type="predicted"/>
<sequence length="133" mass="14838">MAGPVLLPSRARVSSTRYILRAEAIDKQARAAKNTQQTQQREKVKRAESETSHVRQNVNGGRPRPRRTVIPPDPALPCRKPLSHLSVRPMGGKLLERTQEQNQKILHFAVTTARDGKTSPFIIGCLHSILFGN</sequence>
<comment type="caution">
    <text evidence="2">The sequence shown here is derived from an EMBL/GenBank/DDBJ whole genome shotgun (WGS) entry which is preliminary data.</text>
</comment>
<dbReference type="AlphaFoldDB" id="A0A1D1UW07"/>
<gene>
    <name evidence="2" type="primary">RvY_04714-1</name>
    <name evidence="2" type="synonym">RvY_04714.1</name>
    <name evidence="2" type="ORF">RvY_04714</name>
</gene>
<organism evidence="2 3">
    <name type="scientific">Ramazzottius varieornatus</name>
    <name type="common">Water bear</name>
    <name type="synonym">Tardigrade</name>
    <dbReference type="NCBI Taxonomy" id="947166"/>
    <lineage>
        <taxon>Eukaryota</taxon>
        <taxon>Metazoa</taxon>
        <taxon>Ecdysozoa</taxon>
        <taxon>Tardigrada</taxon>
        <taxon>Eutardigrada</taxon>
        <taxon>Parachela</taxon>
        <taxon>Hypsibioidea</taxon>
        <taxon>Ramazzottiidae</taxon>
        <taxon>Ramazzottius</taxon>
    </lineage>
</organism>
<reference evidence="2 3" key="1">
    <citation type="journal article" date="2016" name="Nat. Commun.">
        <title>Extremotolerant tardigrade genome and improved radiotolerance of human cultured cells by tardigrade-unique protein.</title>
        <authorList>
            <person name="Hashimoto T."/>
            <person name="Horikawa D.D."/>
            <person name="Saito Y."/>
            <person name="Kuwahara H."/>
            <person name="Kozuka-Hata H."/>
            <person name="Shin-I T."/>
            <person name="Minakuchi Y."/>
            <person name="Ohishi K."/>
            <person name="Motoyama A."/>
            <person name="Aizu T."/>
            <person name="Enomoto A."/>
            <person name="Kondo K."/>
            <person name="Tanaka S."/>
            <person name="Hara Y."/>
            <person name="Koshikawa S."/>
            <person name="Sagara H."/>
            <person name="Miura T."/>
            <person name="Yokobori S."/>
            <person name="Miyagawa K."/>
            <person name="Suzuki Y."/>
            <person name="Kubo T."/>
            <person name="Oyama M."/>
            <person name="Kohara Y."/>
            <person name="Fujiyama A."/>
            <person name="Arakawa K."/>
            <person name="Katayama T."/>
            <person name="Toyoda A."/>
            <person name="Kunieda T."/>
        </authorList>
    </citation>
    <scope>NUCLEOTIDE SEQUENCE [LARGE SCALE GENOMIC DNA]</scope>
    <source>
        <strain evidence="2 3">YOKOZUNA-1</strain>
    </source>
</reference>
<evidence type="ECO:0000313" key="2">
    <source>
        <dbReference type="EMBL" id="GAU92665.1"/>
    </source>
</evidence>
<evidence type="ECO:0000256" key="1">
    <source>
        <dbReference type="SAM" id="MobiDB-lite"/>
    </source>
</evidence>
<keyword evidence="3" id="KW-1185">Reference proteome</keyword>